<name>A0A7C8M0X2_9PLEO</name>
<protein>
    <submittedName>
        <fullName evidence="2">Uncharacterized protein</fullName>
    </submittedName>
</protein>
<sequence length="107" mass="11386">MHQSPVQQPLIQQRSASPAPFFSGFSVLDNGDAGQQRELREDFNDDDDDDDEDGYVDCGAEEYCDGGEDDGDGGGCEEDGDGGGCEEDGDEDGGDDYCDDGCGYGEY</sequence>
<comment type="caution">
    <text evidence="2">The sequence shown here is derived from an EMBL/GenBank/DDBJ whole genome shotgun (WGS) entry which is preliminary data.</text>
</comment>
<dbReference type="OrthoDB" id="4232400at2759"/>
<keyword evidence="3" id="KW-1185">Reference proteome</keyword>
<organism evidence="2 3">
    <name type="scientific">Massariosphaeria phaeospora</name>
    <dbReference type="NCBI Taxonomy" id="100035"/>
    <lineage>
        <taxon>Eukaryota</taxon>
        <taxon>Fungi</taxon>
        <taxon>Dikarya</taxon>
        <taxon>Ascomycota</taxon>
        <taxon>Pezizomycotina</taxon>
        <taxon>Dothideomycetes</taxon>
        <taxon>Pleosporomycetidae</taxon>
        <taxon>Pleosporales</taxon>
        <taxon>Pleosporales incertae sedis</taxon>
        <taxon>Massariosphaeria</taxon>
    </lineage>
</organism>
<reference evidence="2 3" key="1">
    <citation type="submission" date="2020-01" db="EMBL/GenBank/DDBJ databases">
        <authorList>
            <consortium name="DOE Joint Genome Institute"/>
            <person name="Haridas S."/>
            <person name="Albert R."/>
            <person name="Binder M."/>
            <person name="Bloem J."/>
            <person name="Labutti K."/>
            <person name="Salamov A."/>
            <person name="Andreopoulos B."/>
            <person name="Baker S.E."/>
            <person name="Barry K."/>
            <person name="Bills G."/>
            <person name="Bluhm B.H."/>
            <person name="Cannon C."/>
            <person name="Castanera R."/>
            <person name="Culley D.E."/>
            <person name="Daum C."/>
            <person name="Ezra D."/>
            <person name="Gonzalez J.B."/>
            <person name="Henrissat B."/>
            <person name="Kuo A."/>
            <person name="Liang C."/>
            <person name="Lipzen A."/>
            <person name="Lutzoni F."/>
            <person name="Magnuson J."/>
            <person name="Mondo S."/>
            <person name="Nolan M."/>
            <person name="Ohm R."/>
            <person name="Pangilinan J."/>
            <person name="Park H.-J.H."/>
            <person name="Ramirez L."/>
            <person name="Alfaro M."/>
            <person name="Sun H."/>
            <person name="Tritt A."/>
            <person name="Yoshinaga Y."/>
            <person name="Zwiers L.-H.L."/>
            <person name="Turgeon B.G."/>
            <person name="Goodwin S.B."/>
            <person name="Spatafora J.W."/>
            <person name="Crous P.W."/>
            <person name="Grigoriev I.V."/>
        </authorList>
    </citation>
    <scope>NUCLEOTIDE SEQUENCE [LARGE SCALE GENOMIC DNA]</scope>
    <source>
        <strain evidence="2 3">CBS 611.86</strain>
    </source>
</reference>
<evidence type="ECO:0000313" key="3">
    <source>
        <dbReference type="Proteomes" id="UP000481861"/>
    </source>
</evidence>
<dbReference type="EMBL" id="JAADJZ010000051">
    <property type="protein sequence ID" value="KAF2864599.1"/>
    <property type="molecule type" value="Genomic_DNA"/>
</dbReference>
<feature type="compositionally biased region" description="Low complexity" evidence="1">
    <location>
        <begin position="15"/>
        <end position="26"/>
    </location>
</feature>
<feature type="region of interest" description="Disordered" evidence="1">
    <location>
        <begin position="1"/>
        <end position="107"/>
    </location>
</feature>
<gene>
    <name evidence="2" type="ORF">BDV95DRAFT_624456</name>
</gene>
<evidence type="ECO:0000313" key="2">
    <source>
        <dbReference type="EMBL" id="KAF2864599.1"/>
    </source>
</evidence>
<feature type="compositionally biased region" description="Polar residues" evidence="1">
    <location>
        <begin position="1"/>
        <end position="14"/>
    </location>
</feature>
<dbReference type="AlphaFoldDB" id="A0A7C8M0X2"/>
<evidence type="ECO:0000256" key="1">
    <source>
        <dbReference type="SAM" id="MobiDB-lite"/>
    </source>
</evidence>
<accession>A0A7C8M0X2</accession>
<dbReference type="Proteomes" id="UP000481861">
    <property type="component" value="Unassembled WGS sequence"/>
</dbReference>
<proteinExistence type="predicted"/>
<feature type="compositionally biased region" description="Acidic residues" evidence="1">
    <location>
        <begin position="43"/>
        <end position="99"/>
    </location>
</feature>